<dbReference type="SUPFAM" id="SSF55874">
    <property type="entry name" value="ATPase domain of HSP90 chaperone/DNA topoisomerase II/histidine kinase"/>
    <property type="match status" value="1"/>
</dbReference>
<keyword evidence="2" id="KW-1185">Reference proteome</keyword>
<evidence type="ECO:0000313" key="1">
    <source>
        <dbReference type="EMBL" id="QDS95466.1"/>
    </source>
</evidence>
<sequence length="136" mass="14140">MASQSTATTTTLSRLAAKAAENVLSQHSGQVVLEMNIPATIASPGNPDDMLQLLEILIGQSLNEMDNGELSIVAWQGGGLLELEIADSGCSIEERSASFPLAVARLHGEIVRQNCPQGGAAVTVRFPLGAVQTEAA</sequence>
<dbReference type="Proteomes" id="UP000320672">
    <property type="component" value="Chromosome"/>
</dbReference>
<dbReference type="AlphaFoldDB" id="A0A517MKQ3"/>
<reference evidence="1 2" key="1">
    <citation type="submission" date="2019-02" db="EMBL/GenBank/DDBJ databases">
        <title>Deep-cultivation of Planctomycetes and their phenomic and genomic characterization uncovers novel biology.</title>
        <authorList>
            <person name="Wiegand S."/>
            <person name="Jogler M."/>
            <person name="Boedeker C."/>
            <person name="Pinto D."/>
            <person name="Vollmers J."/>
            <person name="Rivas-Marin E."/>
            <person name="Kohn T."/>
            <person name="Peeters S.H."/>
            <person name="Heuer A."/>
            <person name="Rast P."/>
            <person name="Oberbeckmann S."/>
            <person name="Bunk B."/>
            <person name="Jeske O."/>
            <person name="Meyerdierks A."/>
            <person name="Storesund J.E."/>
            <person name="Kallscheuer N."/>
            <person name="Luecker S."/>
            <person name="Lage O.M."/>
            <person name="Pohl T."/>
            <person name="Merkel B.J."/>
            <person name="Hornburger P."/>
            <person name="Mueller R.-W."/>
            <person name="Bruemmer F."/>
            <person name="Labrenz M."/>
            <person name="Spormann A.M."/>
            <person name="Op den Camp H."/>
            <person name="Overmann J."/>
            <person name="Amann R."/>
            <person name="Jetten M.S.M."/>
            <person name="Mascher T."/>
            <person name="Medema M.H."/>
            <person name="Devos D.P."/>
            <person name="Kaster A.-K."/>
            <person name="Ovreas L."/>
            <person name="Rohde M."/>
            <person name="Galperin M.Y."/>
            <person name="Jogler C."/>
        </authorList>
    </citation>
    <scope>NUCLEOTIDE SEQUENCE [LARGE SCALE GENOMIC DNA]</scope>
    <source>
        <strain evidence="1 2">FF011L</strain>
    </source>
</reference>
<dbReference type="EMBL" id="CP036262">
    <property type="protein sequence ID" value="QDS95466.1"/>
    <property type="molecule type" value="Genomic_DNA"/>
</dbReference>
<accession>A0A517MKQ3</accession>
<dbReference type="KEGG" id="rml:FF011L_42620"/>
<protein>
    <submittedName>
        <fullName evidence="1">Uncharacterized protein</fullName>
    </submittedName>
</protein>
<organism evidence="1 2">
    <name type="scientific">Roseimaritima multifibrata</name>
    <dbReference type="NCBI Taxonomy" id="1930274"/>
    <lineage>
        <taxon>Bacteria</taxon>
        <taxon>Pseudomonadati</taxon>
        <taxon>Planctomycetota</taxon>
        <taxon>Planctomycetia</taxon>
        <taxon>Pirellulales</taxon>
        <taxon>Pirellulaceae</taxon>
        <taxon>Roseimaritima</taxon>
    </lineage>
</organism>
<name>A0A517MKQ3_9BACT</name>
<proteinExistence type="predicted"/>
<gene>
    <name evidence="1" type="ORF">FF011L_42620</name>
</gene>
<dbReference type="InterPro" id="IPR036890">
    <property type="entry name" value="HATPase_C_sf"/>
</dbReference>
<evidence type="ECO:0000313" key="2">
    <source>
        <dbReference type="Proteomes" id="UP000320672"/>
    </source>
</evidence>